<name>A0A0C2DBV2_9BACT</name>
<protein>
    <submittedName>
        <fullName evidence="1">Periplasmic thiol disulfide interchange protein DsbA</fullName>
    </submittedName>
</protein>
<dbReference type="EMBL" id="JMCC02000007">
    <property type="protein sequence ID" value="KIG18930.1"/>
    <property type="molecule type" value="Genomic_DNA"/>
</dbReference>
<accession>A0A0C2DBV2</accession>
<evidence type="ECO:0000313" key="2">
    <source>
        <dbReference type="Proteomes" id="UP000031599"/>
    </source>
</evidence>
<dbReference type="AlphaFoldDB" id="A0A0C2DBV2"/>
<gene>
    <name evidence="1" type="ORF">DB30_06541</name>
</gene>
<sequence>MHRLSRFNGAALNRGRKEAVDPRHLGLILGQLLQRGRPQSRAESRAESKLAAKLFCFASTGPPSIEGGK</sequence>
<dbReference type="Proteomes" id="UP000031599">
    <property type="component" value="Unassembled WGS sequence"/>
</dbReference>
<evidence type="ECO:0000313" key="1">
    <source>
        <dbReference type="EMBL" id="KIG18930.1"/>
    </source>
</evidence>
<organism evidence="1 2">
    <name type="scientific">Enhygromyxa salina</name>
    <dbReference type="NCBI Taxonomy" id="215803"/>
    <lineage>
        <taxon>Bacteria</taxon>
        <taxon>Pseudomonadati</taxon>
        <taxon>Myxococcota</taxon>
        <taxon>Polyangia</taxon>
        <taxon>Nannocystales</taxon>
        <taxon>Nannocystaceae</taxon>
        <taxon>Enhygromyxa</taxon>
    </lineage>
</organism>
<reference evidence="1 2" key="1">
    <citation type="submission" date="2014-12" db="EMBL/GenBank/DDBJ databases">
        <title>Genome assembly of Enhygromyxa salina DSM 15201.</title>
        <authorList>
            <person name="Sharma G."/>
            <person name="Subramanian S."/>
        </authorList>
    </citation>
    <scope>NUCLEOTIDE SEQUENCE [LARGE SCALE GENOMIC DNA]</scope>
    <source>
        <strain evidence="1 2">DSM 15201</strain>
    </source>
</reference>
<proteinExistence type="predicted"/>
<comment type="caution">
    <text evidence="1">The sequence shown here is derived from an EMBL/GenBank/DDBJ whole genome shotgun (WGS) entry which is preliminary data.</text>
</comment>